<organism evidence="1 2">
    <name type="scientific">Spirobacillus cienkowskii</name>
    <dbReference type="NCBI Taxonomy" id="495820"/>
    <lineage>
        <taxon>Bacteria</taxon>
        <taxon>Pseudomonadati</taxon>
        <taxon>Bdellovibrionota</taxon>
        <taxon>Oligoflexia</taxon>
        <taxon>Silvanigrellales</taxon>
        <taxon>Spirobacillus</taxon>
    </lineage>
</organism>
<name>A0A369KTT2_9BACT</name>
<gene>
    <name evidence="1" type="ORF">DCC88_11640</name>
</gene>
<dbReference type="Proteomes" id="UP000253934">
    <property type="component" value="Unassembled WGS sequence"/>
</dbReference>
<protein>
    <submittedName>
        <fullName evidence="1">Uncharacterized protein</fullName>
    </submittedName>
</protein>
<feature type="non-terminal residue" evidence="1">
    <location>
        <position position="196"/>
    </location>
</feature>
<dbReference type="AlphaFoldDB" id="A0A369KTT2"/>
<sequence length="196" mass="22841">MEQKEFDEIIECISEPRLSSYKNESNIIIENYIEIIQKSQQIYPALHIIEVIFRNKVHVAVADILEEKNWLLEFKNGNPLLIETFSSLQKTTQTNEKKDLYDFFKDEVIKAYDNSLSTAKKNSRNIIEGDIIASLTFGFWTALMGKPFINILGNKGLYIKVFKELGVIPEKWTVKYHNFFHTLMVQDNQGQSAHEF</sequence>
<keyword evidence="2" id="KW-1185">Reference proteome</keyword>
<proteinExistence type="predicted"/>
<accession>A0A369KTT2</accession>
<comment type="caution">
    <text evidence="1">The sequence shown here is derived from an EMBL/GenBank/DDBJ whole genome shotgun (WGS) entry which is preliminary data.</text>
</comment>
<evidence type="ECO:0000313" key="1">
    <source>
        <dbReference type="EMBL" id="RDB35163.1"/>
    </source>
</evidence>
<evidence type="ECO:0000313" key="2">
    <source>
        <dbReference type="Proteomes" id="UP000253934"/>
    </source>
</evidence>
<dbReference type="EMBL" id="QOVW01000100">
    <property type="protein sequence ID" value="RDB35163.1"/>
    <property type="molecule type" value="Genomic_DNA"/>
</dbReference>
<reference evidence="1" key="1">
    <citation type="submission" date="2018-04" db="EMBL/GenBank/DDBJ databases">
        <title>Draft genome sequence of the Candidatus Spirobacillus cienkowskii, a pathogen of freshwater Daphnia species, reconstructed from hemolymph metagenomic reads.</title>
        <authorList>
            <person name="Bresciani L."/>
            <person name="Lemos L.N."/>
            <person name="Wale N."/>
            <person name="Lin J.Y."/>
            <person name="Fernandes G.R."/>
            <person name="Duffy M.A."/>
            <person name="Rodrigues J.M."/>
        </authorList>
    </citation>
    <scope>NUCLEOTIDE SEQUENCE [LARGE SCALE GENOMIC DNA]</scope>
    <source>
        <strain evidence="1">Binning01</strain>
    </source>
</reference>